<dbReference type="Proteomes" id="UP001164746">
    <property type="component" value="Chromosome 3"/>
</dbReference>
<dbReference type="Pfam" id="PF16026">
    <property type="entry name" value="MIEAP"/>
    <property type="match status" value="1"/>
</dbReference>
<proteinExistence type="predicted"/>
<evidence type="ECO:0000256" key="1">
    <source>
        <dbReference type="SAM" id="Coils"/>
    </source>
</evidence>
<protein>
    <recommendedName>
        <fullName evidence="2">Mitochondria-eating protein C-terminal domain-containing protein</fullName>
    </recommendedName>
</protein>
<organism evidence="3 4">
    <name type="scientific">Mya arenaria</name>
    <name type="common">Soft-shell clam</name>
    <dbReference type="NCBI Taxonomy" id="6604"/>
    <lineage>
        <taxon>Eukaryota</taxon>
        <taxon>Metazoa</taxon>
        <taxon>Spiralia</taxon>
        <taxon>Lophotrochozoa</taxon>
        <taxon>Mollusca</taxon>
        <taxon>Bivalvia</taxon>
        <taxon>Autobranchia</taxon>
        <taxon>Heteroconchia</taxon>
        <taxon>Euheterodonta</taxon>
        <taxon>Imparidentia</taxon>
        <taxon>Neoheterodontei</taxon>
        <taxon>Myida</taxon>
        <taxon>Myoidea</taxon>
        <taxon>Myidae</taxon>
        <taxon>Mya</taxon>
    </lineage>
</organism>
<accession>A0ABY7DQD1</accession>
<keyword evidence="1" id="KW-0175">Coiled coil</keyword>
<evidence type="ECO:0000259" key="2">
    <source>
        <dbReference type="Pfam" id="PF16026"/>
    </source>
</evidence>
<evidence type="ECO:0000313" key="3">
    <source>
        <dbReference type="EMBL" id="WAQ98308.1"/>
    </source>
</evidence>
<reference evidence="3" key="1">
    <citation type="submission" date="2022-11" db="EMBL/GenBank/DDBJ databases">
        <title>Centuries of genome instability and evolution in soft-shell clam transmissible cancer (bioRxiv).</title>
        <authorList>
            <person name="Hart S.F.M."/>
            <person name="Yonemitsu M.A."/>
            <person name="Giersch R.M."/>
            <person name="Beal B.F."/>
            <person name="Arriagada G."/>
            <person name="Davis B.W."/>
            <person name="Ostrander E.A."/>
            <person name="Goff S.P."/>
            <person name="Metzger M.J."/>
        </authorList>
    </citation>
    <scope>NUCLEOTIDE SEQUENCE</scope>
    <source>
        <strain evidence="3">MELC-2E11</strain>
        <tissue evidence="3">Siphon/mantle</tissue>
    </source>
</reference>
<feature type="coiled-coil region" evidence="1">
    <location>
        <begin position="142"/>
        <end position="183"/>
    </location>
</feature>
<dbReference type="InterPro" id="IPR031981">
    <property type="entry name" value="MIEAP_C"/>
</dbReference>
<keyword evidence="4" id="KW-1185">Reference proteome</keyword>
<feature type="domain" description="Mitochondria-eating protein C-terminal" evidence="2">
    <location>
        <begin position="365"/>
        <end position="491"/>
    </location>
</feature>
<name>A0ABY7DQD1_MYAAR</name>
<sequence>MFVIHVYVLILNKSLTLNIDGCDSFVLFSTNYINCSWKGFSNILPRSVIWFSILQNDFLIRVLIMSNSQQWAQRIHNDSKAATEKLMENRKRLKVFRDDPGIIQKNPKGAFDEFLRCMNETVDFCTDMKRKYVPDAKNSGVDPAASREVKRLQEKAQSLEDRLAEALKAKDQALNRLSDIQCRLLKQGNPDIADLSDDNRPTNLGQNFKGLYEDEWTDALTFLTESRKKRISDEKAVETLYKLVQTCNNLLEKEVVLLLGRARELKCKSLCEEGVALQSARVAELVISPDLAGSPISDGQTPSSVNQLPAQALTPNRALNIPMNAAGSNPIRTGFASSMSAATRMRAEDVQTQQFSKTFVVRRDKSIEQQGQGKEKALEGAIKDFCKNVAPLVIEQFNIETLISKINSTQEFPADIFDNKDVIKFLTKCVRLCWLMQSQYPPMMLDFSHKPGDPSNKDILTAYSARGTRIAFIVWPPVNLHKGGPLVSKGYAEGKNP</sequence>
<dbReference type="EMBL" id="CP111014">
    <property type="protein sequence ID" value="WAQ98308.1"/>
    <property type="molecule type" value="Genomic_DNA"/>
</dbReference>
<gene>
    <name evidence="3" type="ORF">MAR_022681</name>
</gene>
<evidence type="ECO:0000313" key="4">
    <source>
        <dbReference type="Proteomes" id="UP001164746"/>
    </source>
</evidence>